<reference evidence="1 2" key="1">
    <citation type="submission" date="2019-11" db="EMBL/GenBank/DDBJ databases">
        <title>Whole genome sequence of Oryza granulata.</title>
        <authorList>
            <person name="Li W."/>
        </authorList>
    </citation>
    <scope>NUCLEOTIDE SEQUENCE [LARGE SCALE GENOMIC DNA]</scope>
    <source>
        <strain evidence="2">cv. Menghai</strain>
        <tissue evidence="1">Leaf</tissue>
    </source>
</reference>
<gene>
    <name evidence="1" type="ORF">E2562_029737</name>
</gene>
<keyword evidence="2" id="KW-1185">Reference proteome</keyword>
<evidence type="ECO:0000313" key="1">
    <source>
        <dbReference type="EMBL" id="KAF0927065.1"/>
    </source>
</evidence>
<protein>
    <submittedName>
        <fullName evidence="1">Uncharacterized protein</fullName>
    </submittedName>
</protein>
<accession>A0A6G1ER50</accession>
<name>A0A6G1ER50_9ORYZ</name>
<dbReference type="EMBL" id="SPHZ02000003">
    <property type="protein sequence ID" value="KAF0927065.1"/>
    <property type="molecule type" value="Genomic_DNA"/>
</dbReference>
<proteinExistence type="predicted"/>
<sequence>MAIYGGMRSAKLGQLGAGQWQTHHRQHVVLAVAVDHPRPSITLPINSARIQTDIYMLFACTGRRFATAAVDLPATWKYEDVT</sequence>
<comment type="caution">
    <text evidence="1">The sequence shown here is derived from an EMBL/GenBank/DDBJ whole genome shotgun (WGS) entry which is preliminary data.</text>
</comment>
<organism evidence="1 2">
    <name type="scientific">Oryza meyeriana var. granulata</name>
    <dbReference type="NCBI Taxonomy" id="110450"/>
    <lineage>
        <taxon>Eukaryota</taxon>
        <taxon>Viridiplantae</taxon>
        <taxon>Streptophyta</taxon>
        <taxon>Embryophyta</taxon>
        <taxon>Tracheophyta</taxon>
        <taxon>Spermatophyta</taxon>
        <taxon>Magnoliopsida</taxon>
        <taxon>Liliopsida</taxon>
        <taxon>Poales</taxon>
        <taxon>Poaceae</taxon>
        <taxon>BOP clade</taxon>
        <taxon>Oryzoideae</taxon>
        <taxon>Oryzeae</taxon>
        <taxon>Oryzinae</taxon>
        <taxon>Oryza</taxon>
        <taxon>Oryza meyeriana</taxon>
    </lineage>
</organism>
<evidence type="ECO:0000313" key="2">
    <source>
        <dbReference type="Proteomes" id="UP000479710"/>
    </source>
</evidence>
<dbReference type="Proteomes" id="UP000479710">
    <property type="component" value="Unassembled WGS sequence"/>
</dbReference>
<dbReference type="AlphaFoldDB" id="A0A6G1ER50"/>